<dbReference type="Proteomes" id="UP000237000">
    <property type="component" value="Unassembled WGS sequence"/>
</dbReference>
<dbReference type="EMBL" id="JXTC01000098">
    <property type="protein sequence ID" value="PON89096.1"/>
    <property type="molecule type" value="Genomic_DNA"/>
</dbReference>
<comment type="caution">
    <text evidence="1">The sequence shown here is derived from an EMBL/GenBank/DDBJ whole genome shotgun (WGS) entry which is preliminary data.</text>
</comment>
<evidence type="ECO:0000313" key="1">
    <source>
        <dbReference type="EMBL" id="PON89096.1"/>
    </source>
</evidence>
<keyword evidence="2" id="KW-1185">Reference proteome</keyword>
<sequence>MPEILNSTTVPCYLRPANAPARHDCLPLTKLRPQIPPDFVSREWRSATLKFPATARFFGHRSFTGPLFATPR</sequence>
<dbReference type="InParanoid" id="A0A2P5EUA4"/>
<feature type="non-terminal residue" evidence="1">
    <location>
        <position position="72"/>
    </location>
</feature>
<organism evidence="1 2">
    <name type="scientific">Trema orientale</name>
    <name type="common">Charcoal tree</name>
    <name type="synonym">Celtis orientalis</name>
    <dbReference type="NCBI Taxonomy" id="63057"/>
    <lineage>
        <taxon>Eukaryota</taxon>
        <taxon>Viridiplantae</taxon>
        <taxon>Streptophyta</taxon>
        <taxon>Embryophyta</taxon>
        <taxon>Tracheophyta</taxon>
        <taxon>Spermatophyta</taxon>
        <taxon>Magnoliopsida</taxon>
        <taxon>eudicotyledons</taxon>
        <taxon>Gunneridae</taxon>
        <taxon>Pentapetalae</taxon>
        <taxon>rosids</taxon>
        <taxon>fabids</taxon>
        <taxon>Rosales</taxon>
        <taxon>Cannabaceae</taxon>
        <taxon>Trema</taxon>
    </lineage>
</organism>
<evidence type="ECO:0000313" key="2">
    <source>
        <dbReference type="Proteomes" id="UP000237000"/>
    </source>
</evidence>
<dbReference type="AlphaFoldDB" id="A0A2P5EUA4"/>
<accession>A0A2P5EUA4</accession>
<gene>
    <name evidence="1" type="ORF">TorRG33x02_151710</name>
</gene>
<name>A0A2P5EUA4_TREOI</name>
<proteinExistence type="predicted"/>
<protein>
    <submittedName>
        <fullName evidence="1">Uncharacterized protein</fullName>
    </submittedName>
</protein>
<reference evidence="2" key="1">
    <citation type="submission" date="2016-06" db="EMBL/GenBank/DDBJ databases">
        <title>Parallel loss of symbiosis genes in relatives of nitrogen-fixing non-legume Parasponia.</title>
        <authorList>
            <person name="Van Velzen R."/>
            <person name="Holmer R."/>
            <person name="Bu F."/>
            <person name="Rutten L."/>
            <person name="Van Zeijl A."/>
            <person name="Liu W."/>
            <person name="Santuari L."/>
            <person name="Cao Q."/>
            <person name="Sharma T."/>
            <person name="Shen D."/>
            <person name="Roswanjaya Y."/>
            <person name="Wardhani T."/>
            <person name="Kalhor M.S."/>
            <person name="Jansen J."/>
            <person name="Van den Hoogen J."/>
            <person name="Gungor B."/>
            <person name="Hartog M."/>
            <person name="Hontelez J."/>
            <person name="Verver J."/>
            <person name="Yang W.-C."/>
            <person name="Schijlen E."/>
            <person name="Repin R."/>
            <person name="Schilthuizen M."/>
            <person name="Schranz E."/>
            <person name="Heidstra R."/>
            <person name="Miyata K."/>
            <person name="Fedorova E."/>
            <person name="Kohlen W."/>
            <person name="Bisseling T."/>
            <person name="Smit S."/>
            <person name="Geurts R."/>
        </authorList>
    </citation>
    <scope>NUCLEOTIDE SEQUENCE [LARGE SCALE GENOMIC DNA]</scope>
    <source>
        <strain evidence="2">cv. RG33-2</strain>
    </source>
</reference>